<dbReference type="AlphaFoldDB" id="A0A146G0U0"/>
<dbReference type="Proteomes" id="UP000076023">
    <property type="component" value="Unassembled WGS sequence"/>
</dbReference>
<reference evidence="3" key="1">
    <citation type="journal article" date="2017" name="Genome Announc.">
        <title>Draft Genome Sequence of Terrimicrobium sacchariphilum NM-5T, a Facultative Anaerobic Soil Bacterium of the Class Spartobacteria.</title>
        <authorList>
            <person name="Qiu Y.L."/>
            <person name="Tourlousse D.M."/>
            <person name="Matsuura N."/>
            <person name="Ohashi A."/>
            <person name="Sekiguchi Y."/>
        </authorList>
    </citation>
    <scope>NUCLEOTIDE SEQUENCE [LARGE SCALE GENOMIC DNA]</scope>
    <source>
        <strain evidence="3">NM-5</strain>
    </source>
</reference>
<keyword evidence="3" id="KW-1185">Reference proteome</keyword>
<feature type="domain" description="Bacteriophage Mx8 p63 C-terminal" evidence="1">
    <location>
        <begin position="241"/>
        <end position="326"/>
    </location>
</feature>
<evidence type="ECO:0000313" key="3">
    <source>
        <dbReference type="Proteomes" id="UP000076023"/>
    </source>
</evidence>
<dbReference type="Gene3D" id="1.10.260.40">
    <property type="entry name" value="lambda repressor-like DNA-binding domains"/>
    <property type="match status" value="1"/>
</dbReference>
<proteinExistence type="predicted"/>
<evidence type="ECO:0000313" key="2">
    <source>
        <dbReference type="EMBL" id="GAT31509.1"/>
    </source>
</evidence>
<dbReference type="OrthoDB" id="4762429at2"/>
<dbReference type="InterPro" id="IPR010982">
    <property type="entry name" value="Lambda_DNA-bd_dom_sf"/>
</dbReference>
<dbReference type="RefSeq" id="WP_084400075.1">
    <property type="nucleotide sequence ID" value="NZ_BDCO01000001.1"/>
</dbReference>
<dbReference type="InterPro" id="IPR018874">
    <property type="entry name" value="Phage_Mx8_p63_C"/>
</dbReference>
<organism evidence="2 3">
    <name type="scientific">Terrimicrobium sacchariphilum</name>
    <dbReference type="NCBI Taxonomy" id="690879"/>
    <lineage>
        <taxon>Bacteria</taxon>
        <taxon>Pseudomonadati</taxon>
        <taxon>Verrucomicrobiota</taxon>
        <taxon>Terrimicrobiia</taxon>
        <taxon>Terrimicrobiales</taxon>
        <taxon>Terrimicrobiaceae</taxon>
        <taxon>Terrimicrobium</taxon>
    </lineage>
</organism>
<evidence type="ECO:0000259" key="1">
    <source>
        <dbReference type="Pfam" id="PF10546"/>
    </source>
</evidence>
<protein>
    <submittedName>
        <fullName evidence="2">P63C domain-containing protein</fullName>
    </submittedName>
</protein>
<dbReference type="EMBL" id="BDCO01000001">
    <property type="protein sequence ID" value="GAT31509.1"/>
    <property type="molecule type" value="Genomic_DNA"/>
</dbReference>
<dbReference type="STRING" id="690879.TSACC_157"/>
<dbReference type="InterPro" id="IPR059216">
    <property type="entry name" value="LeuA_carph_isopro_dom"/>
</dbReference>
<comment type="caution">
    <text evidence="2">The sequence shown here is derived from an EMBL/GenBank/DDBJ whole genome shotgun (WGS) entry which is preliminary data.</text>
</comment>
<dbReference type="NCBIfam" id="NF046037">
    <property type="entry name" value="carphisopro"/>
    <property type="match status" value="1"/>
</dbReference>
<dbReference type="InParanoid" id="A0A146G0U0"/>
<name>A0A146G0U0_TERSA</name>
<sequence>MRHGIAGRIIEKFGGQSALATLIGKGQTTVQYWASKGHIPAKWQPKLLELAEQKGIDLSPADFIATPEVIVDQVYIPKATHWGSLKIGEVEIPCYVLENGIRVFSLKGIVVSLIGTDGGQLAEYLKVKVLQPYLPKDLIPAENGKVSALFQFDTGASGIAQHALGLDVEKFMDLCGAYSSALQNFASGASDSKLTARQMEIAVKASTFLRAAAKTGIVALVDEATGYQYDRPVDALQLKMKIFLEEEMRKWEKTFPDQLWVEFGRLTKWSGQLHHRPKYWGKLVMELIYGYLDKDVAKWLKDHAPKPIAGQNYHQWMSSQYGLKKLIEHIWMVVGMASACETMSELRRRMAEKFGRIPVQLTMYLPPKSTGESE</sequence>
<dbReference type="GO" id="GO:0003677">
    <property type="term" value="F:DNA binding"/>
    <property type="evidence" value="ECO:0007669"/>
    <property type="project" value="InterPro"/>
</dbReference>
<dbReference type="Pfam" id="PF10546">
    <property type="entry name" value="P63C"/>
    <property type="match status" value="1"/>
</dbReference>
<gene>
    <name evidence="2" type="ORF">TSACC_157</name>
</gene>
<accession>A0A146G0U0</accession>